<proteinExistence type="predicted"/>
<dbReference type="Proteomes" id="UP001499843">
    <property type="component" value="Unassembled WGS sequence"/>
</dbReference>
<reference evidence="2" key="1">
    <citation type="journal article" date="2019" name="Int. J. Syst. Evol. Microbiol.">
        <title>The Global Catalogue of Microorganisms (GCM) 10K type strain sequencing project: providing services to taxonomists for standard genome sequencing and annotation.</title>
        <authorList>
            <consortium name="The Broad Institute Genomics Platform"/>
            <consortium name="The Broad Institute Genome Sequencing Center for Infectious Disease"/>
            <person name="Wu L."/>
            <person name="Ma J."/>
        </authorList>
    </citation>
    <scope>NUCLEOTIDE SEQUENCE [LARGE SCALE GENOMIC DNA]</scope>
    <source>
        <strain evidence="2">JCM 16114</strain>
    </source>
</reference>
<sequence>MTGAWRCDGRVAPGRARGGVTGAWHRDGRVVEGRVSGVAATSEWLVTGLAGVTA</sequence>
<accession>A0ABP5P8G3</accession>
<evidence type="ECO:0000313" key="1">
    <source>
        <dbReference type="EMBL" id="GAA2208034.1"/>
    </source>
</evidence>
<organism evidence="1 2">
    <name type="scientific">Nonomuraea monospora</name>
    <dbReference type="NCBI Taxonomy" id="568818"/>
    <lineage>
        <taxon>Bacteria</taxon>
        <taxon>Bacillati</taxon>
        <taxon>Actinomycetota</taxon>
        <taxon>Actinomycetes</taxon>
        <taxon>Streptosporangiales</taxon>
        <taxon>Streptosporangiaceae</taxon>
        <taxon>Nonomuraea</taxon>
    </lineage>
</organism>
<comment type="caution">
    <text evidence="1">The sequence shown here is derived from an EMBL/GenBank/DDBJ whole genome shotgun (WGS) entry which is preliminary data.</text>
</comment>
<gene>
    <name evidence="1" type="ORF">GCM10009850_034920</name>
</gene>
<evidence type="ECO:0000313" key="2">
    <source>
        <dbReference type="Proteomes" id="UP001499843"/>
    </source>
</evidence>
<dbReference type="EMBL" id="BAAAQX010000007">
    <property type="protein sequence ID" value="GAA2208034.1"/>
    <property type="molecule type" value="Genomic_DNA"/>
</dbReference>
<keyword evidence="2" id="KW-1185">Reference proteome</keyword>
<protein>
    <submittedName>
        <fullName evidence="1">Uncharacterized protein</fullName>
    </submittedName>
</protein>
<name>A0ABP5P8G3_9ACTN</name>